<reference evidence="1 3" key="1">
    <citation type="submission" date="2017-11" db="EMBL/GenBank/DDBJ databases">
        <title>Comparitive Functional Genomics of Dry Heat Resistant strains isolated from the Viking Spacecraft.</title>
        <authorList>
            <person name="Seuylemezian A."/>
            <person name="Cooper K."/>
            <person name="Vaishampayan P."/>
        </authorList>
    </citation>
    <scope>NUCLEOTIDE SEQUENCE [LARGE SCALE GENOMIC DNA]</scope>
    <source>
        <strain evidence="1 3">M4.6</strain>
    </source>
</reference>
<dbReference type="Proteomes" id="UP000234951">
    <property type="component" value="Unassembled WGS sequence"/>
</dbReference>
<evidence type="ECO:0008006" key="5">
    <source>
        <dbReference type="Google" id="ProtNLM"/>
    </source>
</evidence>
<comment type="caution">
    <text evidence="1">The sequence shown here is derived from an EMBL/GenBank/DDBJ whole genome shotgun (WGS) entry which is preliminary data.</text>
</comment>
<dbReference type="OrthoDB" id="2356617at2"/>
<name>A0A2N5GHL7_9BACI</name>
<evidence type="ECO:0000313" key="1">
    <source>
        <dbReference type="EMBL" id="PLR80296.1"/>
    </source>
</evidence>
<dbReference type="AlphaFoldDB" id="A0A2N5GHL7"/>
<dbReference type="EMBL" id="PGVA01000054">
    <property type="protein sequence ID" value="PLR80296.1"/>
    <property type="molecule type" value="Genomic_DNA"/>
</dbReference>
<keyword evidence="4" id="KW-1185">Reference proteome</keyword>
<dbReference type="RefSeq" id="WP_101578841.1">
    <property type="nucleotide sequence ID" value="NZ_PGVA01000054.1"/>
</dbReference>
<accession>A0A2N5GHL7</accession>
<organism evidence="1 3">
    <name type="scientific">Bacillus canaveralius</name>
    <dbReference type="NCBI Taxonomy" id="1403243"/>
    <lineage>
        <taxon>Bacteria</taxon>
        <taxon>Bacillati</taxon>
        <taxon>Bacillota</taxon>
        <taxon>Bacilli</taxon>
        <taxon>Bacillales</taxon>
        <taxon>Bacillaceae</taxon>
        <taxon>Bacillus</taxon>
    </lineage>
</organism>
<reference evidence="2 4" key="2">
    <citation type="submission" date="2017-12" db="EMBL/GenBank/DDBJ databases">
        <title>Comparative Functional Genomics of Dry Heat Resistant strains isolated from the Viking Spacecraft.</title>
        <authorList>
            <person name="Seuylemezian A."/>
            <person name="Cooper K."/>
            <person name="Vaishampayan P."/>
        </authorList>
    </citation>
    <scope>NUCLEOTIDE SEQUENCE [LARGE SCALE GENOMIC DNA]</scope>
    <source>
        <strain evidence="2 4">ATCC 29669</strain>
    </source>
</reference>
<protein>
    <recommendedName>
        <fullName evidence="5">Spore coat protein</fullName>
    </recommendedName>
</protein>
<evidence type="ECO:0000313" key="4">
    <source>
        <dbReference type="Proteomes" id="UP000235114"/>
    </source>
</evidence>
<sequence>MAKDLGIHETLELHELLVFKNTCLTKSATLSGMAQDNELKQILAADATASKSEIQQLQGFLS</sequence>
<gene>
    <name evidence="1" type="ORF">CU635_18415</name>
    <name evidence="2" type="ORF">CVD25_14815</name>
</gene>
<dbReference type="EMBL" id="PGVD01000038">
    <property type="protein sequence ID" value="PLR95485.1"/>
    <property type="molecule type" value="Genomic_DNA"/>
</dbReference>
<evidence type="ECO:0000313" key="3">
    <source>
        <dbReference type="Proteomes" id="UP000234951"/>
    </source>
</evidence>
<dbReference type="Proteomes" id="UP000235114">
    <property type="component" value="Unassembled WGS sequence"/>
</dbReference>
<proteinExistence type="predicted"/>
<evidence type="ECO:0000313" key="2">
    <source>
        <dbReference type="EMBL" id="PLR95485.1"/>
    </source>
</evidence>